<feature type="domain" description="NFACT RNA-binding" evidence="6">
    <location>
        <begin position="455"/>
        <end position="545"/>
    </location>
</feature>
<evidence type="ECO:0000256" key="1">
    <source>
        <dbReference type="ARBA" id="ARBA00022555"/>
    </source>
</evidence>
<evidence type="ECO:0000313" key="7">
    <source>
        <dbReference type="EMBL" id="KRK89795.1"/>
    </source>
</evidence>
<dbReference type="GO" id="GO:0000049">
    <property type="term" value="F:tRNA binding"/>
    <property type="evidence" value="ECO:0007669"/>
    <property type="project" value="UniProtKB-UniRule"/>
</dbReference>
<keyword evidence="3 5" id="KW-0694">RNA-binding</keyword>
<dbReference type="GO" id="GO:1990112">
    <property type="term" value="C:RQC complex"/>
    <property type="evidence" value="ECO:0007669"/>
    <property type="project" value="TreeGrafter"/>
</dbReference>
<comment type="function">
    <text evidence="5">Key component of the ribosome quality control system (RQC), a ribosome-associated complex that mediates the extraction of incompletely synthesized nascent chains from stalled ribosomes and their subsequent degradation. RqcH recruits Ala-charged tRNA, and with RqcP directs the elongation of stalled nascent chains on 50S ribosomal subunits, leading to non-templated C-terminal alanine extensions (Ala tail). The Ala tail promotes nascent chain degradation. May add between 1 and at least 8 Ala residues. Binds to stalled 50S ribosomal subunits.</text>
</comment>
<evidence type="ECO:0000256" key="2">
    <source>
        <dbReference type="ARBA" id="ARBA00022730"/>
    </source>
</evidence>
<dbReference type="Pfam" id="PF05670">
    <property type="entry name" value="NFACT-R_1"/>
    <property type="match status" value="1"/>
</dbReference>
<accession>A0A0R1L7W1</accession>
<gene>
    <name evidence="5" type="primary">rqcH</name>
    <name evidence="7" type="ORF">FD17_GL000031</name>
</gene>
<dbReference type="PANTHER" id="PTHR15239">
    <property type="entry name" value="NUCLEAR EXPORT MEDIATOR FACTOR NEMF"/>
    <property type="match status" value="1"/>
</dbReference>
<dbReference type="GO" id="GO:0019843">
    <property type="term" value="F:rRNA binding"/>
    <property type="evidence" value="ECO:0007669"/>
    <property type="project" value="UniProtKB-UniRule"/>
</dbReference>
<evidence type="ECO:0000313" key="8">
    <source>
        <dbReference type="Proteomes" id="UP000051581"/>
    </source>
</evidence>
<reference evidence="7 8" key="1">
    <citation type="journal article" date="2015" name="Genome Announc.">
        <title>Expanding the biotechnology potential of lactobacilli through comparative genomics of 213 strains and associated genera.</title>
        <authorList>
            <person name="Sun Z."/>
            <person name="Harris H.M."/>
            <person name="McCann A."/>
            <person name="Guo C."/>
            <person name="Argimon S."/>
            <person name="Zhang W."/>
            <person name="Yang X."/>
            <person name="Jeffery I.B."/>
            <person name="Cooney J.C."/>
            <person name="Kagawa T.F."/>
            <person name="Liu W."/>
            <person name="Song Y."/>
            <person name="Salvetti E."/>
            <person name="Wrobel A."/>
            <person name="Rasinkangas P."/>
            <person name="Parkhill J."/>
            <person name="Rea M.C."/>
            <person name="O'Sullivan O."/>
            <person name="Ritari J."/>
            <person name="Douillard F.P."/>
            <person name="Paul Ross R."/>
            <person name="Yang R."/>
            <person name="Briner A.E."/>
            <person name="Felis G.E."/>
            <person name="de Vos W.M."/>
            <person name="Barrangou R."/>
            <person name="Klaenhammer T.R."/>
            <person name="Caufield P.W."/>
            <person name="Cui Y."/>
            <person name="Zhang H."/>
            <person name="O'Toole P.W."/>
        </authorList>
    </citation>
    <scope>NUCLEOTIDE SEQUENCE [LARGE SCALE GENOMIC DNA]</scope>
    <source>
        <strain evidence="7 8">DSM 19904</strain>
    </source>
</reference>
<comment type="subunit">
    <text evidence="5">Associates with stalled 50S ribosomal subunits. Binds to RqcP.</text>
</comment>
<keyword evidence="5" id="KW-0175">Coiled coil</keyword>
<dbReference type="FunFam" id="2.30.310.10:FF:000004">
    <property type="entry name" value="Fibronectin-binding protein A"/>
    <property type="match status" value="1"/>
</dbReference>
<keyword evidence="4 5" id="KW-0648">Protein biosynthesis</keyword>
<dbReference type="InterPro" id="IPR051608">
    <property type="entry name" value="RQC_Subunit_NEMF"/>
</dbReference>
<keyword evidence="1 5" id="KW-0820">tRNA-binding</keyword>
<keyword evidence="2 5" id="KW-0699">rRNA-binding</keyword>
<organism evidence="7 8">
    <name type="scientific">Lentilactobacillus sunkii DSM 19904</name>
    <dbReference type="NCBI Taxonomy" id="1423808"/>
    <lineage>
        <taxon>Bacteria</taxon>
        <taxon>Bacillati</taxon>
        <taxon>Bacillota</taxon>
        <taxon>Bacilli</taxon>
        <taxon>Lactobacillales</taxon>
        <taxon>Lactobacillaceae</taxon>
        <taxon>Lentilactobacillus</taxon>
    </lineage>
</organism>
<feature type="coiled-coil region" evidence="5">
    <location>
        <begin position="298"/>
        <end position="325"/>
    </location>
</feature>
<sequence length="572" mass="65677">MSDKMSFDGSFTHSMKNELTDLLQTGRISKINQPYPNELILTIRAHGKNQQLLLSANPTYARVQITKVPYVNPAVPTNFTMIVRKHLSGGILSDISQQENDRVLTFTFTSRNELGDQTKLDLIVEIMARHSNIILVDQASGKIIDAIKHVGSDVNRYRLLLPGATYVKPPKQDLQNPFTITEFAKIKSLITDFPNVDMLADNLRKTIQGLGNDTSLALASSLHKDENIEKNFHDFFEQFNNPKPTFSHIAGNKINFTAFPYPDTTKNKTFSTLSELLDAFYASKAQRDRVREQGSVLIQVVKKQLKKNRTKLKKLQRDMKETENADDYRIKGEILTTYLNKVDRGMKSIELPNYYDEDKLITIQLSNQQSPSQNAQRFFKKYQKLKNAVKFVGEQIKLTQQEIDYFENIQSQIELANPQDLVDIRYELEQGHYLRDHEQNKKKKNKRQKIAKPERFESTDGTEILVGKNNLQNEKLTMHTADKRETWLHTKDIPGSHVIIRSFNPSEQTLAEAANLAAYFSKARESSKVQVDYTKVKNIRKPNGTKPGYVIYDNQTTLFVTPDEDLVDKLRK</sequence>
<evidence type="ECO:0000256" key="3">
    <source>
        <dbReference type="ARBA" id="ARBA00022884"/>
    </source>
</evidence>
<dbReference type="HAMAP" id="MF_00844_B">
    <property type="entry name" value="RqcH_B"/>
    <property type="match status" value="1"/>
</dbReference>
<dbReference type="GO" id="GO:0043023">
    <property type="term" value="F:ribosomal large subunit binding"/>
    <property type="evidence" value="ECO:0007669"/>
    <property type="project" value="UniProtKB-UniRule"/>
</dbReference>
<keyword evidence="8" id="KW-1185">Reference proteome</keyword>
<dbReference type="InterPro" id="IPR008532">
    <property type="entry name" value="NFACT_RNA-bd"/>
</dbReference>
<dbReference type="Proteomes" id="UP000051581">
    <property type="component" value="Unassembled WGS sequence"/>
</dbReference>
<dbReference type="PANTHER" id="PTHR15239:SF6">
    <property type="entry name" value="RIBOSOME QUALITY CONTROL COMPLEX SUBUNIT NEMF"/>
    <property type="match status" value="1"/>
</dbReference>
<dbReference type="AlphaFoldDB" id="A0A0R1L7W1"/>
<evidence type="ECO:0000259" key="6">
    <source>
        <dbReference type="Pfam" id="PF05670"/>
    </source>
</evidence>
<proteinExistence type="inferred from homology"/>
<evidence type="ECO:0000256" key="4">
    <source>
        <dbReference type="ARBA" id="ARBA00022917"/>
    </source>
</evidence>
<dbReference type="PATRIC" id="fig|1423808.3.peg.31"/>
<comment type="caution">
    <text evidence="7">The sequence shown here is derived from an EMBL/GenBank/DDBJ whole genome shotgun (WGS) entry which is preliminary data.</text>
</comment>
<name>A0A0R1L7W1_9LACO</name>
<protein>
    <recommendedName>
        <fullName evidence="5">Rqc2 homolog RqcH</fullName>
        <shortName evidence="5">RqcH</shortName>
    </recommendedName>
</protein>
<dbReference type="EMBL" id="AZEA01000001">
    <property type="protein sequence ID" value="KRK89795.1"/>
    <property type="molecule type" value="Genomic_DNA"/>
</dbReference>
<dbReference type="Gene3D" id="2.30.310.10">
    <property type="entry name" value="ibrinogen binding protein from staphylococcus aureus domain"/>
    <property type="match status" value="1"/>
</dbReference>
<dbReference type="InterPro" id="IPR043682">
    <property type="entry name" value="RqcH_bacterial"/>
</dbReference>
<dbReference type="Pfam" id="PF05833">
    <property type="entry name" value="NFACT_N"/>
    <property type="match status" value="1"/>
</dbReference>
<dbReference type="GO" id="GO:0072344">
    <property type="term" value="P:rescue of stalled ribosome"/>
    <property type="evidence" value="ECO:0007669"/>
    <property type="project" value="UniProtKB-UniRule"/>
</dbReference>
<evidence type="ECO:0000256" key="5">
    <source>
        <dbReference type="HAMAP-Rule" id="MF_00844"/>
    </source>
</evidence>
<comment type="similarity">
    <text evidence="5">Belongs to the NEMF family.</text>
</comment>
<dbReference type="Gene3D" id="3.40.970.40">
    <property type="entry name" value="fibrinogen binding protein from staphylococcus aureus domain like"/>
    <property type="match status" value="1"/>
</dbReference>